<feature type="domain" description="BetI-type transcriptional repressor C-terminal" evidence="2">
    <location>
        <begin position="7"/>
        <end position="88"/>
    </location>
</feature>
<feature type="compositionally biased region" description="Basic residues" evidence="1">
    <location>
        <begin position="162"/>
        <end position="178"/>
    </location>
</feature>
<reference evidence="3 4" key="1">
    <citation type="submission" date="2021-06" db="EMBL/GenBank/DDBJ databases">
        <title>Actinoplanes lichenicola sp. nov., and Actinoplanes ovalisporus sp. nov., isolated from lichen in Thailand.</title>
        <authorList>
            <person name="Saeng-In P."/>
            <person name="Kanchanasin P."/>
            <person name="Yuki M."/>
            <person name="Kudo T."/>
            <person name="Ohkuma M."/>
            <person name="Phongsopitanun W."/>
            <person name="Tanasupawat S."/>
        </authorList>
    </citation>
    <scope>NUCLEOTIDE SEQUENCE [LARGE SCALE GENOMIC DNA]</scope>
    <source>
        <strain evidence="3 4">NBRC 110975</strain>
    </source>
</reference>
<feature type="compositionally biased region" description="Basic residues" evidence="1">
    <location>
        <begin position="251"/>
        <end position="262"/>
    </location>
</feature>
<dbReference type="SUPFAM" id="SSF48498">
    <property type="entry name" value="Tetracyclin repressor-like, C-terminal domain"/>
    <property type="match status" value="1"/>
</dbReference>
<feature type="region of interest" description="Disordered" evidence="1">
    <location>
        <begin position="86"/>
        <end position="291"/>
    </location>
</feature>
<feature type="compositionally biased region" description="Low complexity" evidence="1">
    <location>
        <begin position="89"/>
        <end position="99"/>
    </location>
</feature>
<sequence length="291" mass="32181">MRDASDPRVLLRATLEELLPLDEQRRTSLRVMTAYYAWSLTDPELAAVFRRPEHPLEDLVAALITAAGARPSIDPAQEADLLVGGISGPRARPVAPAPQRAERATNRGPPPEPGPDRAGRPSGTAERDGRSRPRNPPAGVERSHDRACTDGRTDPPGEPRRLRPWVSRRRRAGRRGARHGSAGGLHRRRGEGRPAHRLPRPGADRLDPRPRADGRLRARDVVRGRRPAGRPALPARGRDHAPRHQRDPHVGRLHGPRQHQRLRAVVARGPRDPEAGPRLVRRPAPVSDQRP</sequence>
<dbReference type="Proteomes" id="UP001519654">
    <property type="component" value="Unassembled WGS sequence"/>
</dbReference>
<keyword evidence="4" id="KW-1185">Reference proteome</keyword>
<feature type="compositionally biased region" description="Basic residues" evidence="1">
    <location>
        <begin position="185"/>
        <end position="199"/>
    </location>
</feature>
<protein>
    <submittedName>
        <fullName evidence="3">TetR family transcriptional regulator C-terminal domain-containing protein</fullName>
    </submittedName>
</protein>
<evidence type="ECO:0000259" key="2">
    <source>
        <dbReference type="Pfam" id="PF13977"/>
    </source>
</evidence>
<dbReference type="Gene3D" id="1.10.357.10">
    <property type="entry name" value="Tetracycline Repressor, domain 2"/>
    <property type="match status" value="1"/>
</dbReference>
<feature type="compositionally biased region" description="Basic and acidic residues" evidence="1">
    <location>
        <begin position="114"/>
        <end position="131"/>
    </location>
</feature>
<evidence type="ECO:0000313" key="3">
    <source>
        <dbReference type="EMBL" id="MBU2670145.1"/>
    </source>
</evidence>
<evidence type="ECO:0000313" key="4">
    <source>
        <dbReference type="Proteomes" id="UP001519654"/>
    </source>
</evidence>
<comment type="caution">
    <text evidence="3">The sequence shown here is derived from an EMBL/GenBank/DDBJ whole genome shotgun (WGS) entry which is preliminary data.</text>
</comment>
<feature type="compositionally biased region" description="Basic and acidic residues" evidence="1">
    <location>
        <begin position="236"/>
        <end position="250"/>
    </location>
</feature>
<organism evidence="3 4">
    <name type="scientific">Paractinoplanes bogorensis</name>
    <dbReference type="NCBI Taxonomy" id="1610840"/>
    <lineage>
        <taxon>Bacteria</taxon>
        <taxon>Bacillati</taxon>
        <taxon>Actinomycetota</taxon>
        <taxon>Actinomycetes</taxon>
        <taxon>Micromonosporales</taxon>
        <taxon>Micromonosporaceae</taxon>
        <taxon>Paractinoplanes</taxon>
    </lineage>
</organism>
<dbReference type="EMBL" id="JAHKKG010000018">
    <property type="protein sequence ID" value="MBU2670145.1"/>
    <property type="molecule type" value="Genomic_DNA"/>
</dbReference>
<accession>A0ABS5Z373</accession>
<feature type="compositionally biased region" description="Basic and acidic residues" evidence="1">
    <location>
        <begin position="202"/>
        <end position="223"/>
    </location>
</feature>
<gene>
    <name evidence="3" type="ORF">KOI35_42255</name>
</gene>
<dbReference type="Pfam" id="PF13977">
    <property type="entry name" value="TetR_C_6"/>
    <property type="match status" value="1"/>
</dbReference>
<feature type="compositionally biased region" description="Basic and acidic residues" evidence="1">
    <location>
        <begin position="141"/>
        <end position="161"/>
    </location>
</feature>
<dbReference type="InterPro" id="IPR036271">
    <property type="entry name" value="Tet_transcr_reg_TetR-rel_C_sf"/>
</dbReference>
<proteinExistence type="predicted"/>
<name>A0ABS5Z373_9ACTN</name>
<evidence type="ECO:0000256" key="1">
    <source>
        <dbReference type="SAM" id="MobiDB-lite"/>
    </source>
</evidence>
<dbReference type="InterPro" id="IPR039538">
    <property type="entry name" value="BetI_C"/>
</dbReference>